<proteinExistence type="predicted"/>
<keyword evidence="2" id="KW-1185">Reference proteome</keyword>
<dbReference type="Proteomes" id="UP000531840">
    <property type="component" value="Unassembled WGS sequence"/>
</dbReference>
<reference evidence="1 2" key="1">
    <citation type="submission" date="2020-07" db="EMBL/GenBank/DDBJ databases">
        <title>MOT database genomes.</title>
        <authorList>
            <person name="Joseph S."/>
            <person name="Aduse-Opoku J."/>
            <person name="Hashim A."/>
            <person name="Wade W."/>
            <person name="Curtis M."/>
        </authorList>
    </citation>
    <scope>NUCLEOTIDE SEQUENCE [LARGE SCALE GENOMIC DNA]</scope>
    <source>
        <strain evidence="1 2">CIP 106318</strain>
    </source>
</reference>
<protein>
    <submittedName>
        <fullName evidence="1">Phospholipase</fullName>
    </submittedName>
</protein>
<organism evidence="1 2">
    <name type="scientific">Gemelliphila palaticanis</name>
    <dbReference type="NCBI Taxonomy" id="81950"/>
    <lineage>
        <taxon>Bacteria</taxon>
        <taxon>Bacillati</taxon>
        <taxon>Bacillota</taxon>
        <taxon>Bacilli</taxon>
        <taxon>Bacillales</taxon>
        <taxon>Gemellaceae</taxon>
        <taxon>Gemelliphila</taxon>
    </lineage>
</organism>
<dbReference type="SUPFAM" id="SSF53474">
    <property type="entry name" value="alpha/beta-Hydrolases"/>
    <property type="match status" value="1"/>
</dbReference>
<sequence length="195" mass="22676">MEQFFIKGTNDELFVTFHGQGGYEYSLLFITSELNPFSNIITYLGNYNKGDRRRFFKPIKDGKRDIVDFEERINKFLENWNTIDLTNYKKITFIGYSNGANFILGLLEKNPDIADKTILLHPSDLHWDFTKKATKNKILATVGSQDIISNPGKILNMQKQYSKTIFPTFDIKLLDSGHEVRDDEVDVVKEWYLSN</sequence>
<dbReference type="RefSeq" id="WP_179941184.1">
    <property type="nucleotide sequence ID" value="NZ_JACBYF010000006.1"/>
</dbReference>
<dbReference type="InterPro" id="IPR029058">
    <property type="entry name" value="AB_hydrolase_fold"/>
</dbReference>
<evidence type="ECO:0000313" key="1">
    <source>
        <dbReference type="EMBL" id="NYS47397.1"/>
    </source>
</evidence>
<gene>
    <name evidence="1" type="ORF">HZY85_04195</name>
</gene>
<evidence type="ECO:0000313" key="2">
    <source>
        <dbReference type="Proteomes" id="UP000531840"/>
    </source>
</evidence>
<comment type="caution">
    <text evidence="1">The sequence shown here is derived from an EMBL/GenBank/DDBJ whole genome shotgun (WGS) entry which is preliminary data.</text>
</comment>
<dbReference type="Gene3D" id="3.40.50.1820">
    <property type="entry name" value="alpha/beta hydrolase"/>
    <property type="match status" value="1"/>
</dbReference>
<dbReference type="EMBL" id="JACBYF010000006">
    <property type="protein sequence ID" value="NYS47397.1"/>
    <property type="molecule type" value="Genomic_DNA"/>
</dbReference>
<accession>A0ABX2T184</accession>
<name>A0ABX2T184_9BACL</name>